<dbReference type="CDD" id="cd00090">
    <property type="entry name" value="HTH_ARSR"/>
    <property type="match status" value="1"/>
</dbReference>
<keyword evidence="6" id="KW-1185">Reference proteome</keyword>
<evidence type="ECO:0000259" key="4">
    <source>
        <dbReference type="PROSITE" id="PS50956"/>
    </source>
</evidence>
<dbReference type="InterPro" id="IPR011991">
    <property type="entry name" value="ArsR-like_HTH"/>
</dbReference>
<dbReference type="Gene3D" id="3.30.70.920">
    <property type="match status" value="1"/>
</dbReference>
<dbReference type="SUPFAM" id="SSF54909">
    <property type="entry name" value="Dimeric alpha+beta barrel"/>
    <property type="match status" value="1"/>
</dbReference>
<dbReference type="Gene3D" id="1.10.10.10">
    <property type="entry name" value="Winged helix-like DNA-binding domain superfamily/Winged helix DNA-binding domain"/>
    <property type="match status" value="1"/>
</dbReference>
<dbReference type="SMART" id="SM00344">
    <property type="entry name" value="HTH_ASNC"/>
    <property type="match status" value="1"/>
</dbReference>
<protein>
    <submittedName>
        <fullName evidence="5">Lrp/AsnC ligand binding domain-containing protein</fullName>
    </submittedName>
</protein>
<dbReference type="PANTHER" id="PTHR30154:SF34">
    <property type="entry name" value="TRANSCRIPTIONAL REGULATOR AZLB"/>
    <property type="match status" value="1"/>
</dbReference>
<dbReference type="InterPro" id="IPR019885">
    <property type="entry name" value="Tscrpt_reg_HTH_AsnC-type_CS"/>
</dbReference>
<dbReference type="InterPro" id="IPR036388">
    <property type="entry name" value="WH-like_DNA-bd_sf"/>
</dbReference>
<dbReference type="InterPro" id="IPR011008">
    <property type="entry name" value="Dimeric_a/b-barrel"/>
</dbReference>
<dbReference type="EMBL" id="BAABJX010000011">
    <property type="protein sequence ID" value="GAA4824235.1"/>
    <property type="molecule type" value="Genomic_DNA"/>
</dbReference>
<dbReference type="PROSITE" id="PS00519">
    <property type="entry name" value="HTH_ASNC_1"/>
    <property type="match status" value="1"/>
</dbReference>
<sequence>MDYPIDYTDRQIIKELLRNGRKSYLQIARDLNISNSLVHQRINKMMDAGIISSPSLGIAPQKLGWACCAFVNVIVKEGRMVKQVIEELKSIEEVVECHYVSGGYTLILKVYTKSSEHLSALLMNTLTNIEGVASTETNIVFSTSFERNVPID</sequence>
<dbReference type="Pfam" id="PF01037">
    <property type="entry name" value="AsnC_trans_reg"/>
    <property type="match status" value="1"/>
</dbReference>
<keyword evidence="1" id="KW-0805">Transcription regulation</keyword>
<keyword evidence="2" id="KW-0238">DNA-binding</keyword>
<evidence type="ECO:0000313" key="6">
    <source>
        <dbReference type="Proteomes" id="UP001500298"/>
    </source>
</evidence>
<dbReference type="PROSITE" id="PS50956">
    <property type="entry name" value="HTH_ASNC_2"/>
    <property type="match status" value="1"/>
</dbReference>
<dbReference type="InterPro" id="IPR036390">
    <property type="entry name" value="WH_DNA-bd_sf"/>
</dbReference>
<evidence type="ECO:0000256" key="1">
    <source>
        <dbReference type="ARBA" id="ARBA00023015"/>
    </source>
</evidence>
<evidence type="ECO:0000256" key="2">
    <source>
        <dbReference type="ARBA" id="ARBA00023125"/>
    </source>
</evidence>
<dbReference type="InterPro" id="IPR000485">
    <property type="entry name" value="AsnC-type_HTH_dom"/>
</dbReference>
<comment type="caution">
    <text evidence="5">The sequence shown here is derived from an EMBL/GenBank/DDBJ whole genome shotgun (WGS) entry which is preliminary data.</text>
</comment>
<keyword evidence="3" id="KW-0804">Transcription</keyword>
<evidence type="ECO:0000256" key="3">
    <source>
        <dbReference type="ARBA" id="ARBA00023163"/>
    </source>
</evidence>
<reference evidence="6" key="1">
    <citation type="journal article" date="2019" name="Int. J. Syst. Evol. Microbiol.">
        <title>The Global Catalogue of Microorganisms (GCM) 10K type strain sequencing project: providing services to taxonomists for standard genome sequencing and annotation.</title>
        <authorList>
            <consortium name="The Broad Institute Genomics Platform"/>
            <consortium name="The Broad Institute Genome Sequencing Center for Infectious Disease"/>
            <person name="Wu L."/>
            <person name="Ma J."/>
        </authorList>
    </citation>
    <scope>NUCLEOTIDE SEQUENCE [LARGE SCALE GENOMIC DNA]</scope>
    <source>
        <strain evidence="6">JCM 18326</strain>
    </source>
</reference>
<organism evidence="5 6">
    <name type="scientific">Algivirga pacifica</name>
    <dbReference type="NCBI Taxonomy" id="1162670"/>
    <lineage>
        <taxon>Bacteria</taxon>
        <taxon>Pseudomonadati</taxon>
        <taxon>Bacteroidota</taxon>
        <taxon>Cytophagia</taxon>
        <taxon>Cytophagales</taxon>
        <taxon>Flammeovirgaceae</taxon>
        <taxon>Algivirga</taxon>
    </lineage>
</organism>
<dbReference type="SUPFAM" id="SSF46785">
    <property type="entry name" value="Winged helix' DNA-binding domain"/>
    <property type="match status" value="1"/>
</dbReference>
<dbReference type="Pfam" id="PF13412">
    <property type="entry name" value="HTH_24"/>
    <property type="match status" value="1"/>
</dbReference>
<proteinExistence type="predicted"/>
<name>A0ABP9D6I6_9BACT</name>
<accession>A0ABP9D6I6</accession>
<dbReference type="InterPro" id="IPR019888">
    <property type="entry name" value="Tscrpt_reg_AsnC-like"/>
</dbReference>
<dbReference type="PANTHER" id="PTHR30154">
    <property type="entry name" value="LEUCINE-RESPONSIVE REGULATORY PROTEIN"/>
    <property type="match status" value="1"/>
</dbReference>
<gene>
    <name evidence="5" type="ORF">GCM10023331_05970</name>
</gene>
<dbReference type="Proteomes" id="UP001500298">
    <property type="component" value="Unassembled WGS sequence"/>
</dbReference>
<dbReference type="InterPro" id="IPR019887">
    <property type="entry name" value="Tscrpt_reg_AsnC/Lrp_C"/>
</dbReference>
<evidence type="ECO:0000313" key="5">
    <source>
        <dbReference type="EMBL" id="GAA4824235.1"/>
    </source>
</evidence>
<dbReference type="PRINTS" id="PR00033">
    <property type="entry name" value="HTHASNC"/>
</dbReference>
<feature type="domain" description="HTH asnC-type" evidence="4">
    <location>
        <begin position="5"/>
        <end position="66"/>
    </location>
</feature>